<accession>A0ABS7VID4</accession>
<name>A0ABS7VID4_9HYPH</name>
<organism evidence="3 4">
    <name type="scientific">Microvirga puerhi</name>
    <dbReference type="NCBI Taxonomy" id="2876078"/>
    <lineage>
        <taxon>Bacteria</taxon>
        <taxon>Pseudomonadati</taxon>
        <taxon>Pseudomonadota</taxon>
        <taxon>Alphaproteobacteria</taxon>
        <taxon>Hyphomicrobiales</taxon>
        <taxon>Methylobacteriaceae</taxon>
        <taxon>Microvirga</taxon>
    </lineage>
</organism>
<gene>
    <name evidence="3" type="ORF">K9B37_02935</name>
</gene>
<dbReference type="RefSeq" id="WP_224311310.1">
    <property type="nucleotide sequence ID" value="NZ_JAIRBM010000002.1"/>
</dbReference>
<dbReference type="PANTHER" id="PTHR35174:SF3">
    <property type="entry name" value="BLL7171 PROTEIN"/>
    <property type="match status" value="1"/>
</dbReference>
<keyword evidence="4" id="KW-1185">Reference proteome</keyword>
<proteinExistence type="inferred from homology"/>
<evidence type="ECO:0000256" key="1">
    <source>
        <dbReference type="ARBA" id="ARBA00007689"/>
    </source>
</evidence>
<dbReference type="EMBL" id="JAIRBM010000002">
    <property type="protein sequence ID" value="MBZ6075254.1"/>
    <property type="molecule type" value="Genomic_DNA"/>
</dbReference>
<comment type="similarity">
    <text evidence="1">Belongs to the YciI family.</text>
</comment>
<dbReference type="InterPro" id="IPR005545">
    <property type="entry name" value="YCII"/>
</dbReference>
<dbReference type="Pfam" id="PF03795">
    <property type="entry name" value="YCII"/>
    <property type="match status" value="1"/>
</dbReference>
<dbReference type="SUPFAM" id="SSF54909">
    <property type="entry name" value="Dimeric alpha+beta barrel"/>
    <property type="match status" value="1"/>
</dbReference>
<feature type="domain" description="YCII-related" evidence="2">
    <location>
        <begin position="1"/>
        <end position="111"/>
    </location>
</feature>
<dbReference type="Proteomes" id="UP000704176">
    <property type="component" value="Unassembled WGS sequence"/>
</dbReference>
<evidence type="ECO:0000313" key="3">
    <source>
        <dbReference type="EMBL" id="MBZ6075254.1"/>
    </source>
</evidence>
<protein>
    <submittedName>
        <fullName evidence="3">YciI family protein</fullName>
    </submittedName>
</protein>
<comment type="caution">
    <text evidence="3">The sequence shown here is derived from an EMBL/GenBank/DDBJ whole genome shotgun (WGS) entry which is preliminary data.</text>
</comment>
<evidence type="ECO:0000313" key="4">
    <source>
        <dbReference type="Proteomes" id="UP000704176"/>
    </source>
</evidence>
<evidence type="ECO:0000259" key="2">
    <source>
        <dbReference type="Pfam" id="PF03795"/>
    </source>
</evidence>
<dbReference type="PANTHER" id="PTHR35174">
    <property type="entry name" value="BLL7171 PROTEIN-RELATED"/>
    <property type="match status" value="1"/>
</dbReference>
<dbReference type="Gene3D" id="3.30.70.1060">
    <property type="entry name" value="Dimeric alpha+beta barrel"/>
    <property type="match status" value="1"/>
</dbReference>
<sequence>MQYALLLYEDETIYGSDRSGPAVKDLLAKHVALRNELGPQRLFSSGLKPTEMTTTVKIAEGNRTVHDGPFAEAREQLAGLYVVDVPDLDAAIAVAKKFPLLKNGSIEIRPLLGAA</sequence>
<dbReference type="InterPro" id="IPR011008">
    <property type="entry name" value="Dimeric_a/b-barrel"/>
</dbReference>
<reference evidence="3 4" key="1">
    <citation type="submission" date="2021-09" db="EMBL/GenBank/DDBJ databases">
        <title>The complete genome sequence of a new microorganism.</title>
        <authorList>
            <person name="Zi Z."/>
        </authorList>
    </citation>
    <scope>NUCLEOTIDE SEQUENCE [LARGE SCALE GENOMIC DNA]</scope>
    <source>
        <strain evidence="3 4">WGZ8</strain>
    </source>
</reference>